<dbReference type="InterPro" id="IPR010982">
    <property type="entry name" value="Lambda_DNA-bd_dom_sf"/>
</dbReference>
<dbReference type="SMART" id="SM00530">
    <property type="entry name" value="HTH_XRE"/>
    <property type="match status" value="1"/>
</dbReference>
<protein>
    <recommendedName>
        <fullName evidence="2">HTH cro/C1-type domain-containing protein</fullName>
    </recommendedName>
</protein>
<keyword evidence="4" id="KW-1185">Reference proteome</keyword>
<dbReference type="PANTHER" id="PTHR46797">
    <property type="entry name" value="HTH-TYPE TRANSCRIPTIONAL REGULATOR"/>
    <property type="match status" value="1"/>
</dbReference>
<evidence type="ECO:0000313" key="3">
    <source>
        <dbReference type="EMBL" id="CQR75096.1"/>
    </source>
</evidence>
<dbReference type="RefSeq" id="WP_021171311.1">
    <property type="nucleotide sequence ID" value="NZ_CTRP01000016.1"/>
</dbReference>
<organism evidence="3 4">
    <name type="scientific">Sporomusa ovata</name>
    <dbReference type="NCBI Taxonomy" id="2378"/>
    <lineage>
        <taxon>Bacteria</taxon>
        <taxon>Bacillati</taxon>
        <taxon>Bacillota</taxon>
        <taxon>Negativicutes</taxon>
        <taxon>Selenomonadales</taxon>
        <taxon>Sporomusaceae</taxon>
        <taxon>Sporomusa</taxon>
    </lineage>
</organism>
<accession>A0A0U1L5X8</accession>
<reference evidence="4" key="1">
    <citation type="submission" date="2015-03" db="EMBL/GenBank/DDBJ databases">
        <authorList>
            <person name="Nijsse Bart"/>
        </authorList>
    </citation>
    <scope>NUCLEOTIDE SEQUENCE [LARGE SCALE GENOMIC DNA]</scope>
</reference>
<proteinExistence type="predicted"/>
<dbReference type="GO" id="GO:0003700">
    <property type="term" value="F:DNA-binding transcription factor activity"/>
    <property type="evidence" value="ECO:0007669"/>
    <property type="project" value="TreeGrafter"/>
</dbReference>
<dbReference type="Proteomes" id="UP000049855">
    <property type="component" value="Unassembled WGS sequence"/>
</dbReference>
<name>A0A0U1L5X8_9FIRM</name>
<dbReference type="EMBL" id="CTRP01000016">
    <property type="protein sequence ID" value="CQR75096.1"/>
    <property type="molecule type" value="Genomic_DNA"/>
</dbReference>
<evidence type="ECO:0000259" key="2">
    <source>
        <dbReference type="PROSITE" id="PS50943"/>
    </source>
</evidence>
<dbReference type="Pfam" id="PF01381">
    <property type="entry name" value="HTH_3"/>
    <property type="match status" value="1"/>
</dbReference>
<feature type="domain" description="HTH cro/C1-type" evidence="2">
    <location>
        <begin position="8"/>
        <end position="62"/>
    </location>
</feature>
<dbReference type="SUPFAM" id="SSF47413">
    <property type="entry name" value="lambda repressor-like DNA-binding domains"/>
    <property type="match status" value="1"/>
</dbReference>
<evidence type="ECO:0000256" key="1">
    <source>
        <dbReference type="ARBA" id="ARBA00023125"/>
    </source>
</evidence>
<dbReference type="PANTHER" id="PTHR46797:SF1">
    <property type="entry name" value="METHYLPHOSPHONATE SYNTHASE"/>
    <property type="match status" value="1"/>
</dbReference>
<keyword evidence="1" id="KW-0238">DNA-binding</keyword>
<dbReference type="CDD" id="cd00093">
    <property type="entry name" value="HTH_XRE"/>
    <property type="match status" value="1"/>
</dbReference>
<dbReference type="InterPro" id="IPR001387">
    <property type="entry name" value="Cro/C1-type_HTH"/>
</dbReference>
<dbReference type="PROSITE" id="PS50943">
    <property type="entry name" value="HTH_CROC1"/>
    <property type="match status" value="1"/>
</dbReference>
<dbReference type="AlphaFoldDB" id="A0A0U1L5X8"/>
<dbReference type="GO" id="GO:0005829">
    <property type="term" value="C:cytosol"/>
    <property type="evidence" value="ECO:0007669"/>
    <property type="project" value="TreeGrafter"/>
</dbReference>
<dbReference type="Gene3D" id="1.10.260.40">
    <property type="entry name" value="lambda repressor-like DNA-binding domains"/>
    <property type="match status" value="1"/>
</dbReference>
<sequence length="121" mass="14138">MNFLGDKLKKLRKAKQLTMLQLSRLTGIKQSTLSLYENNKQTPSQETVVKLSKALNVDSYYFYLDRAMLLSEQIFDPEIPNPKTPYIVLAERAEDMGFPIEMLRAIINSWEKIERKKQEKP</sequence>
<evidence type="ECO:0000313" key="4">
    <source>
        <dbReference type="Proteomes" id="UP000049855"/>
    </source>
</evidence>
<gene>
    <name evidence="3" type="ORF">SpAn4DRAFT_4460</name>
</gene>
<dbReference type="GO" id="GO:0003677">
    <property type="term" value="F:DNA binding"/>
    <property type="evidence" value="ECO:0007669"/>
    <property type="project" value="UniProtKB-KW"/>
</dbReference>
<dbReference type="InterPro" id="IPR050807">
    <property type="entry name" value="TransReg_Diox_bact_type"/>
</dbReference>